<reference evidence="1 2" key="1">
    <citation type="submission" date="2021-02" db="EMBL/GenBank/DDBJ databases">
        <title>Paenibacillus tianjinensis sp. nov.</title>
        <authorList>
            <person name="Liu H."/>
        </authorList>
    </citation>
    <scope>NUCLEOTIDE SEQUENCE [LARGE SCALE GENOMIC DNA]</scope>
    <source>
        <strain evidence="1 2">TB2019</strain>
    </source>
</reference>
<evidence type="ECO:0000313" key="2">
    <source>
        <dbReference type="Proteomes" id="UP000663452"/>
    </source>
</evidence>
<sequence length="148" mass="16828">MSVEYSALFSSFLGKLEEDAYEGIAETVAEQDMIVLLNSAIINFTFPKIDVFDKDDLTMIFNQDITIKEIEIMSNLMRVEWLNRKLNNINLLKQKFSDKEFKLTSQAAHMEALLKVASKAQEDVKKMMNTYSLSNNGKSNFGVLRGGD</sequence>
<keyword evidence="2" id="KW-1185">Reference proteome</keyword>
<organism evidence="1 2">
    <name type="scientific">Paenibacillus tianjinensis</name>
    <dbReference type="NCBI Taxonomy" id="2810347"/>
    <lineage>
        <taxon>Bacteria</taxon>
        <taxon>Bacillati</taxon>
        <taxon>Bacillota</taxon>
        <taxon>Bacilli</taxon>
        <taxon>Bacillales</taxon>
        <taxon>Paenibacillaceae</taxon>
        <taxon>Paenibacillus</taxon>
    </lineage>
</organism>
<gene>
    <name evidence="1" type="ORF">JRJ22_18580</name>
</gene>
<dbReference type="EMBL" id="CP070969">
    <property type="protein sequence ID" value="QSF43274.1"/>
    <property type="molecule type" value="Genomic_DNA"/>
</dbReference>
<dbReference type="RefSeq" id="WP_206100912.1">
    <property type="nucleotide sequence ID" value="NZ_CP070969.1"/>
</dbReference>
<name>A0ABX7L991_9BACL</name>
<evidence type="ECO:0000313" key="1">
    <source>
        <dbReference type="EMBL" id="QSF43274.1"/>
    </source>
</evidence>
<dbReference type="Proteomes" id="UP000663452">
    <property type="component" value="Chromosome"/>
</dbReference>
<proteinExistence type="predicted"/>
<protein>
    <submittedName>
        <fullName evidence="1">Uncharacterized protein</fullName>
    </submittedName>
</protein>
<accession>A0ABX7L991</accession>